<evidence type="ECO:0000313" key="2">
    <source>
        <dbReference type="EMBL" id="TNN22188.1"/>
    </source>
</evidence>
<dbReference type="EMBL" id="SRLO01023794">
    <property type="protein sequence ID" value="TNN22188.1"/>
    <property type="molecule type" value="Genomic_DNA"/>
</dbReference>
<accession>A0A4Z2E0E8</accession>
<comment type="caution">
    <text evidence="2">The sequence shown here is derived from an EMBL/GenBank/DDBJ whole genome shotgun (WGS) entry which is preliminary data.</text>
</comment>
<keyword evidence="3" id="KW-1185">Reference proteome</keyword>
<dbReference type="Proteomes" id="UP000314294">
    <property type="component" value="Unassembled WGS sequence"/>
</dbReference>
<dbReference type="AlphaFoldDB" id="A0A4Z2E0E8"/>
<sequence length="139" mass="15683">MHSHCFFLSYILLCLVYWCYCVDKFIKYISILFYLGPRFPTWLFPTGNLFGLDHEDVGLDRPDAMDQVTAVEDLWRGSLLVSCPEPSTHCCGPLPSRCALGTPEQNNTWSPDSHGDARSPPSGQYPGWQLPGTGLRFHT</sequence>
<name>A0A4Z2E0E8_9TELE</name>
<feature type="region of interest" description="Disordered" evidence="1">
    <location>
        <begin position="102"/>
        <end position="131"/>
    </location>
</feature>
<evidence type="ECO:0000313" key="3">
    <source>
        <dbReference type="Proteomes" id="UP000314294"/>
    </source>
</evidence>
<protein>
    <submittedName>
        <fullName evidence="2">Uncharacterized protein</fullName>
    </submittedName>
</protein>
<evidence type="ECO:0000256" key="1">
    <source>
        <dbReference type="SAM" id="MobiDB-lite"/>
    </source>
</evidence>
<organism evidence="2 3">
    <name type="scientific">Liparis tanakae</name>
    <name type="common">Tanaka's snailfish</name>
    <dbReference type="NCBI Taxonomy" id="230148"/>
    <lineage>
        <taxon>Eukaryota</taxon>
        <taxon>Metazoa</taxon>
        <taxon>Chordata</taxon>
        <taxon>Craniata</taxon>
        <taxon>Vertebrata</taxon>
        <taxon>Euteleostomi</taxon>
        <taxon>Actinopterygii</taxon>
        <taxon>Neopterygii</taxon>
        <taxon>Teleostei</taxon>
        <taxon>Neoteleostei</taxon>
        <taxon>Acanthomorphata</taxon>
        <taxon>Eupercaria</taxon>
        <taxon>Perciformes</taxon>
        <taxon>Cottioidei</taxon>
        <taxon>Cottales</taxon>
        <taxon>Liparidae</taxon>
        <taxon>Liparis</taxon>
    </lineage>
</organism>
<reference evidence="2 3" key="1">
    <citation type="submission" date="2019-03" db="EMBL/GenBank/DDBJ databases">
        <title>First draft genome of Liparis tanakae, snailfish: a comprehensive survey of snailfish specific genes.</title>
        <authorList>
            <person name="Kim W."/>
            <person name="Song I."/>
            <person name="Jeong J.-H."/>
            <person name="Kim D."/>
            <person name="Kim S."/>
            <person name="Ryu S."/>
            <person name="Song J.Y."/>
            <person name="Lee S.K."/>
        </authorList>
    </citation>
    <scope>NUCLEOTIDE SEQUENCE [LARGE SCALE GENOMIC DNA]</scope>
    <source>
        <tissue evidence="2">Muscle</tissue>
    </source>
</reference>
<gene>
    <name evidence="2" type="ORF">EYF80_067698</name>
</gene>
<proteinExistence type="predicted"/>